<dbReference type="AlphaFoldDB" id="A0A142BYJ5"/>
<dbReference type="SMART" id="SM00696">
    <property type="entry name" value="DM9"/>
    <property type="match status" value="2"/>
</dbReference>
<accession>A0A142BYJ5</accession>
<evidence type="ECO:0000313" key="1">
    <source>
        <dbReference type="EMBL" id="AMP43489.1"/>
    </source>
</evidence>
<dbReference type="PANTHER" id="PTHR31649">
    <property type="entry name" value="AGAP009604-PA"/>
    <property type="match status" value="1"/>
</dbReference>
<dbReference type="Pfam" id="PF11901">
    <property type="entry name" value="DM9"/>
    <property type="match status" value="1"/>
</dbReference>
<gene>
    <name evidence="1" type="primary">DM9-2</name>
</gene>
<dbReference type="InterPro" id="IPR006616">
    <property type="entry name" value="DM9_repeat"/>
</dbReference>
<protein>
    <submittedName>
        <fullName evidence="1">DM9-2</fullName>
    </submittedName>
</protein>
<proteinExistence type="evidence at transcript level"/>
<sequence>MAKCGSGLQMTLSWVPASNGIVPQGAIDIGQNIFVARAMHAGEFIPGKLTPAAGQTYVPYAGVEHGVPQYQVLCVTGVNCGKCYKWSPAEGGHVPKNSVVAAIAGDGGPVYIARAEVEGEKLVGKVHSGHSNAYFPHKGKEIPVANYEVLVWMKK</sequence>
<name>A0A142BYJ5_FASGI</name>
<dbReference type="EMBL" id="KT865081">
    <property type="protein sequence ID" value="AMP43489.1"/>
    <property type="molecule type" value="mRNA"/>
</dbReference>
<dbReference type="PANTHER" id="PTHR31649:SF1">
    <property type="entry name" value="FARNESOIC ACID O-METHYL TRANSFERASE DOMAIN-CONTAINING PROTEIN"/>
    <property type="match status" value="1"/>
</dbReference>
<organism evidence="1">
    <name type="scientific">Fasciola gigantica</name>
    <name type="common">Giant liver fluke</name>
    <dbReference type="NCBI Taxonomy" id="46835"/>
    <lineage>
        <taxon>Eukaryota</taxon>
        <taxon>Metazoa</taxon>
        <taxon>Spiralia</taxon>
        <taxon>Lophotrochozoa</taxon>
        <taxon>Platyhelminthes</taxon>
        <taxon>Trematoda</taxon>
        <taxon>Digenea</taxon>
        <taxon>Plagiorchiida</taxon>
        <taxon>Echinostomata</taxon>
        <taxon>Echinostomatoidea</taxon>
        <taxon>Fasciolidae</taxon>
        <taxon>Fasciola</taxon>
    </lineage>
</organism>
<reference evidence="1" key="1">
    <citation type="journal article" date="2016" name="Mol. Biochem. Parasitol.">
        <title>Characterization of a Fasciola gigantica protein carrying two DM9 domains reveals cellular relocalization property.</title>
        <authorList>
            <person name="Phadungsil W."/>
            <person name="Smooker P.M."/>
            <person name="Vichasri-Grams S."/>
            <person name="Grams R."/>
        </authorList>
    </citation>
    <scope>NUCLEOTIDE SEQUENCE</scope>
</reference>